<protein>
    <submittedName>
        <fullName evidence="2">Uncharacterized protein</fullName>
    </submittedName>
</protein>
<dbReference type="RefSeq" id="WP_203976712.1">
    <property type="nucleotide sequence ID" value="NZ_BAAAKY010000027.1"/>
</dbReference>
<gene>
    <name evidence="2" type="ORF">Psi02_42720</name>
</gene>
<keyword evidence="1" id="KW-0732">Signal</keyword>
<dbReference type="AlphaFoldDB" id="A0A8J3UL52"/>
<feature type="signal peptide" evidence="1">
    <location>
        <begin position="1"/>
        <end position="30"/>
    </location>
</feature>
<name>A0A8J3UL52_9ACTN</name>
<organism evidence="2 3">
    <name type="scientific">Planotetraspora silvatica</name>
    <dbReference type="NCBI Taxonomy" id="234614"/>
    <lineage>
        <taxon>Bacteria</taxon>
        <taxon>Bacillati</taxon>
        <taxon>Actinomycetota</taxon>
        <taxon>Actinomycetes</taxon>
        <taxon>Streptosporangiales</taxon>
        <taxon>Streptosporangiaceae</taxon>
        <taxon>Planotetraspora</taxon>
    </lineage>
</organism>
<accession>A0A8J3UL52</accession>
<evidence type="ECO:0000313" key="3">
    <source>
        <dbReference type="Proteomes" id="UP000644610"/>
    </source>
</evidence>
<reference evidence="2" key="1">
    <citation type="submission" date="2021-01" db="EMBL/GenBank/DDBJ databases">
        <title>Whole genome shotgun sequence of Planotetraspora silvatica NBRC 100141.</title>
        <authorList>
            <person name="Komaki H."/>
            <person name="Tamura T."/>
        </authorList>
    </citation>
    <scope>NUCLEOTIDE SEQUENCE</scope>
    <source>
        <strain evidence="2">NBRC 100141</strain>
    </source>
</reference>
<dbReference type="EMBL" id="BOOQ01000027">
    <property type="protein sequence ID" value="GII47848.1"/>
    <property type="molecule type" value="Genomic_DNA"/>
</dbReference>
<evidence type="ECO:0000256" key="1">
    <source>
        <dbReference type="SAM" id="SignalP"/>
    </source>
</evidence>
<keyword evidence="3" id="KW-1185">Reference proteome</keyword>
<proteinExistence type="predicted"/>
<evidence type="ECO:0000313" key="2">
    <source>
        <dbReference type="EMBL" id="GII47848.1"/>
    </source>
</evidence>
<dbReference type="Proteomes" id="UP000644610">
    <property type="component" value="Unassembled WGS sequence"/>
</dbReference>
<feature type="chain" id="PRO_5035265549" evidence="1">
    <location>
        <begin position="31"/>
        <end position="67"/>
    </location>
</feature>
<comment type="caution">
    <text evidence="2">The sequence shown here is derived from an EMBL/GenBank/DDBJ whole genome shotgun (WGS) entry which is preliminary data.</text>
</comment>
<sequence>MGYFPRIIGGVGAVALAGIALGAAPSSAQAMPRLAAAVNVPCSAAALVTAIQTANGAGVATLLLAPN</sequence>